<dbReference type="PANTHER" id="PTHR32309:SF31">
    <property type="entry name" value="CAPSULAR EXOPOLYSACCHARIDE FAMILY"/>
    <property type="match status" value="1"/>
</dbReference>
<keyword evidence="4" id="KW-0808">Transferase</keyword>
<feature type="domain" description="CobQ/CobB/MinD/ParA nucleotide binding" evidence="3">
    <location>
        <begin position="81"/>
        <end position="253"/>
    </location>
</feature>
<evidence type="ECO:0000256" key="2">
    <source>
        <dbReference type="ARBA" id="ARBA00022840"/>
    </source>
</evidence>
<evidence type="ECO:0000256" key="1">
    <source>
        <dbReference type="ARBA" id="ARBA00022741"/>
    </source>
</evidence>
<dbReference type="AlphaFoldDB" id="A0A5B8LJJ1"/>
<dbReference type="InterPro" id="IPR050445">
    <property type="entry name" value="Bact_polysacc_biosynth/exp"/>
</dbReference>
<evidence type="ECO:0000259" key="3">
    <source>
        <dbReference type="Pfam" id="PF01656"/>
    </source>
</evidence>
<gene>
    <name evidence="4" type="ORF">FPZ24_11565</name>
</gene>
<dbReference type="PANTHER" id="PTHR32309">
    <property type="entry name" value="TYROSINE-PROTEIN KINASE"/>
    <property type="match status" value="1"/>
</dbReference>
<dbReference type="GO" id="GO:0016301">
    <property type="term" value="F:kinase activity"/>
    <property type="evidence" value="ECO:0007669"/>
    <property type="project" value="UniProtKB-KW"/>
</dbReference>
<dbReference type="InterPro" id="IPR027417">
    <property type="entry name" value="P-loop_NTPase"/>
</dbReference>
<keyword evidence="4" id="KW-0418">Kinase</keyword>
<name>A0A5B8LJJ1_9SPHN</name>
<keyword evidence="2" id="KW-0067">ATP-binding</keyword>
<dbReference type="Proteomes" id="UP000315673">
    <property type="component" value="Chromosome"/>
</dbReference>
<proteinExistence type="predicted"/>
<dbReference type="OrthoDB" id="9775724at2"/>
<accession>A0A5B8LJJ1</accession>
<dbReference type="Gene3D" id="3.40.50.300">
    <property type="entry name" value="P-loop containing nucleotide triphosphate hydrolases"/>
    <property type="match status" value="1"/>
</dbReference>
<dbReference type="CDD" id="cd05387">
    <property type="entry name" value="BY-kinase"/>
    <property type="match status" value="1"/>
</dbReference>
<organism evidence="4 5">
    <name type="scientific">Sphingomonas panacisoli</name>
    <dbReference type="NCBI Taxonomy" id="1813879"/>
    <lineage>
        <taxon>Bacteria</taxon>
        <taxon>Pseudomonadati</taxon>
        <taxon>Pseudomonadota</taxon>
        <taxon>Alphaproteobacteria</taxon>
        <taxon>Sphingomonadales</taxon>
        <taxon>Sphingomonadaceae</taxon>
        <taxon>Sphingomonas</taxon>
    </lineage>
</organism>
<dbReference type="SUPFAM" id="SSF52540">
    <property type="entry name" value="P-loop containing nucleoside triphosphate hydrolases"/>
    <property type="match status" value="1"/>
</dbReference>
<reference evidence="4 5" key="1">
    <citation type="submission" date="2019-07" db="EMBL/GenBank/DDBJ databases">
        <title>Full genome sequence of Sphingomonas sp. 4R-6-7(HKS19).</title>
        <authorList>
            <person name="Im W.-T."/>
        </authorList>
    </citation>
    <scope>NUCLEOTIDE SEQUENCE [LARGE SCALE GENOMIC DNA]</scope>
    <source>
        <strain evidence="4 5">HKS19</strain>
    </source>
</reference>
<evidence type="ECO:0000313" key="4">
    <source>
        <dbReference type="EMBL" id="QDZ08039.1"/>
    </source>
</evidence>
<dbReference type="RefSeq" id="WP_146572132.1">
    <property type="nucleotide sequence ID" value="NZ_CP042306.1"/>
</dbReference>
<keyword evidence="1" id="KW-0547">Nucleotide-binding</keyword>
<dbReference type="Pfam" id="PF01656">
    <property type="entry name" value="CbiA"/>
    <property type="match status" value="1"/>
</dbReference>
<dbReference type="InterPro" id="IPR005702">
    <property type="entry name" value="Wzc-like_C"/>
</dbReference>
<evidence type="ECO:0000313" key="5">
    <source>
        <dbReference type="Proteomes" id="UP000315673"/>
    </source>
</evidence>
<dbReference type="EMBL" id="CP042306">
    <property type="protein sequence ID" value="QDZ08039.1"/>
    <property type="molecule type" value="Genomic_DNA"/>
</dbReference>
<dbReference type="InterPro" id="IPR002586">
    <property type="entry name" value="CobQ/CobB/MinD/ParA_Nub-bd_dom"/>
</dbReference>
<dbReference type="KEGG" id="spai:FPZ24_11565"/>
<protein>
    <submittedName>
        <fullName evidence="4">CpsD/CapB family tyrosine-protein kinase</fullName>
    </submittedName>
</protein>
<keyword evidence="5" id="KW-1185">Reference proteome</keyword>
<sequence>MTDSPIAPDMGAANASGVLTTARPLFQPADPLAKLNLSREMLDDQRIVGFNNRDRRSRAYHLLRAQVTKIMKRNNWRMIGVTSATPDAGKTFTSINLAAALAATAGTTVVLADLDLRRGSIWDTFGNPTDKGLSDYLEGKIDNPRDIACRINESKLVIVPTIRSEAPSSELLASDRFRSFIEQLRAMPQDVLMIFDLPPVFADDDAIMCMEYLDAYLLVVDHGVSTARQIEETVRLLHPAPCLGTVLNRYKGGFADPYGYGYGDRYGMKSYD</sequence>